<dbReference type="EMBL" id="WBMS02000010">
    <property type="protein sequence ID" value="MWA01729.1"/>
    <property type="molecule type" value="Genomic_DNA"/>
</dbReference>
<sequence>MSDGITRPDLRVDAPGQAAPAPDVWVVGIGADGWEGLTEPARDAFRKADVIMGGPRQLGLLPDLDAERALWPSPMLPGLPSLFEAHRGRRIAVAASGDPMFYGVGTALVRLLGAQRVRVVPHASSLSLACARLHWPVEDTEVVSAVGRPLSVLAAVLAPRRRVLVLSAGADTPAEVRALLDERGYGASEVTVLERLGAQDERVGPVPDDPAALNVVAIRCDGPGTPVVPGLPDDSYEHDGQITKREVRAITLARLGPVPGELLWDVGAGAGSIGIEWMRAHRSCRAIAVEERERRAARIEANARALGVPGIRVVVGEAPAALAGLHAPDAVFIGGGVTAPGMVDACWEALRPGGRLVVNAVTIESERVVTQARERLGGDLTRIEIGRAGAVGGFTGWRPMMPVTQWAVTREDGR</sequence>
<keyword evidence="5" id="KW-0949">S-adenosyl-L-methionine</keyword>
<dbReference type="InterPro" id="IPR050714">
    <property type="entry name" value="Cobalamin_biosynth_MTase"/>
</dbReference>
<dbReference type="NCBIfam" id="TIGR02469">
    <property type="entry name" value="CbiT"/>
    <property type="match status" value="1"/>
</dbReference>
<evidence type="ECO:0000313" key="8">
    <source>
        <dbReference type="Proteomes" id="UP000462055"/>
    </source>
</evidence>
<accession>A0A6I4MGJ4</accession>
<keyword evidence="3" id="KW-0489">Methyltransferase</keyword>
<keyword evidence="2" id="KW-0169">Cobalamin biosynthesis</keyword>
<gene>
    <name evidence="7" type="primary">cbiE</name>
    <name evidence="7" type="ORF">F8568_015370</name>
</gene>
<dbReference type="InterPro" id="IPR014776">
    <property type="entry name" value="4pyrrole_Mease_sub2"/>
</dbReference>
<dbReference type="CDD" id="cd11644">
    <property type="entry name" value="Precorrin-6Y-MT"/>
    <property type="match status" value="1"/>
</dbReference>
<dbReference type="GO" id="GO:0008276">
    <property type="term" value="F:protein methyltransferase activity"/>
    <property type="evidence" value="ECO:0007669"/>
    <property type="project" value="InterPro"/>
</dbReference>
<dbReference type="GO" id="GO:0032259">
    <property type="term" value="P:methylation"/>
    <property type="evidence" value="ECO:0007669"/>
    <property type="project" value="UniProtKB-KW"/>
</dbReference>
<comment type="caution">
    <text evidence="7">The sequence shown here is derived from an EMBL/GenBank/DDBJ whole genome shotgun (WGS) entry which is preliminary data.</text>
</comment>
<dbReference type="PIRSF" id="PIRSF036428">
    <property type="entry name" value="CobL"/>
    <property type="match status" value="1"/>
</dbReference>
<dbReference type="InterPro" id="IPR029063">
    <property type="entry name" value="SAM-dependent_MTases_sf"/>
</dbReference>
<dbReference type="PANTHER" id="PTHR43182">
    <property type="entry name" value="COBALT-PRECORRIN-6B C(15)-METHYLTRANSFERASE (DECARBOXYLATING)"/>
    <property type="match status" value="1"/>
</dbReference>
<dbReference type="SUPFAM" id="SSF53790">
    <property type="entry name" value="Tetrapyrrole methylase"/>
    <property type="match status" value="1"/>
</dbReference>
<dbReference type="InterPro" id="IPR012818">
    <property type="entry name" value="CbiE"/>
</dbReference>
<keyword evidence="8" id="KW-1185">Reference proteome</keyword>
<dbReference type="Gene3D" id="3.40.50.150">
    <property type="entry name" value="Vaccinia Virus protein VP39"/>
    <property type="match status" value="1"/>
</dbReference>
<dbReference type="RefSeq" id="WP_151594214.1">
    <property type="nucleotide sequence ID" value="NZ_WBMS02000010.1"/>
</dbReference>
<dbReference type="CDD" id="cd02440">
    <property type="entry name" value="AdoMet_MTases"/>
    <property type="match status" value="1"/>
</dbReference>
<dbReference type="InterPro" id="IPR035996">
    <property type="entry name" value="4pyrrol_Methylase_sf"/>
</dbReference>
<dbReference type="NCBIfam" id="TIGR02467">
    <property type="entry name" value="CbiE"/>
    <property type="match status" value="1"/>
</dbReference>
<evidence type="ECO:0000256" key="5">
    <source>
        <dbReference type="ARBA" id="ARBA00022691"/>
    </source>
</evidence>
<reference evidence="7" key="1">
    <citation type="submission" date="2019-12" db="EMBL/GenBank/DDBJ databases">
        <title>Actinomadura physcomitrii sp. nov., a novel actinomycete isolated from moss [Physcomitrium sphaericum (Ludw) Fuernr].</title>
        <authorList>
            <person name="Zhuang X."/>
        </authorList>
    </citation>
    <scope>NUCLEOTIDE SEQUENCE [LARGE SCALE GENOMIC DNA]</scope>
    <source>
        <strain evidence="7">LD22</strain>
    </source>
</reference>
<dbReference type="InterPro" id="IPR014777">
    <property type="entry name" value="4pyrrole_Mease_sub1"/>
</dbReference>
<dbReference type="InterPro" id="IPR000878">
    <property type="entry name" value="4pyrrol_Mease"/>
</dbReference>
<dbReference type="InterPro" id="IPR006365">
    <property type="entry name" value="Cbl_synth_CobL"/>
</dbReference>
<dbReference type="AlphaFoldDB" id="A0A6I4MGJ4"/>
<dbReference type="GO" id="GO:0009236">
    <property type="term" value="P:cobalamin biosynthetic process"/>
    <property type="evidence" value="ECO:0007669"/>
    <property type="project" value="UniProtKB-UniPathway"/>
</dbReference>
<dbReference type="Gene3D" id="3.30.950.10">
    <property type="entry name" value="Methyltransferase, Cobalt-precorrin-4 Transmethylase, Domain 2"/>
    <property type="match status" value="1"/>
</dbReference>
<dbReference type="Gene3D" id="3.40.1010.10">
    <property type="entry name" value="Cobalt-precorrin-4 Transmethylase, Domain 1"/>
    <property type="match status" value="1"/>
</dbReference>
<evidence type="ECO:0000313" key="7">
    <source>
        <dbReference type="EMBL" id="MWA01729.1"/>
    </source>
</evidence>
<dbReference type="InterPro" id="IPR014008">
    <property type="entry name" value="Cbl_synth_MTase_CbiT"/>
</dbReference>
<evidence type="ECO:0000259" key="6">
    <source>
        <dbReference type="Pfam" id="PF00590"/>
    </source>
</evidence>
<protein>
    <submittedName>
        <fullName evidence="7">Precorrin-6y C5,15-methyltransferase (Decarboxylating) subunit CbiE</fullName>
    </submittedName>
</protein>
<dbReference type="PANTHER" id="PTHR43182:SF1">
    <property type="entry name" value="COBALT-PRECORRIN-7 C(5)-METHYLTRANSFERASE"/>
    <property type="match status" value="1"/>
</dbReference>
<proteinExistence type="predicted"/>
<dbReference type="SUPFAM" id="SSF53335">
    <property type="entry name" value="S-adenosyl-L-methionine-dependent methyltransferases"/>
    <property type="match status" value="1"/>
</dbReference>
<evidence type="ECO:0000256" key="2">
    <source>
        <dbReference type="ARBA" id="ARBA00022573"/>
    </source>
</evidence>
<comment type="pathway">
    <text evidence="1">Cofactor biosynthesis; adenosylcobalamin biosynthesis.</text>
</comment>
<dbReference type="UniPathway" id="UPA00148"/>
<dbReference type="Pfam" id="PF00590">
    <property type="entry name" value="TP_methylase"/>
    <property type="match status" value="1"/>
</dbReference>
<feature type="domain" description="Tetrapyrrole methylase" evidence="6">
    <location>
        <begin position="24"/>
        <end position="203"/>
    </location>
</feature>
<name>A0A6I4MGJ4_9ACTN</name>
<evidence type="ECO:0000256" key="4">
    <source>
        <dbReference type="ARBA" id="ARBA00022679"/>
    </source>
</evidence>
<dbReference type="Proteomes" id="UP000462055">
    <property type="component" value="Unassembled WGS sequence"/>
</dbReference>
<evidence type="ECO:0000256" key="3">
    <source>
        <dbReference type="ARBA" id="ARBA00022603"/>
    </source>
</evidence>
<organism evidence="7 8">
    <name type="scientific">Actinomadura physcomitrii</name>
    <dbReference type="NCBI Taxonomy" id="2650748"/>
    <lineage>
        <taxon>Bacteria</taxon>
        <taxon>Bacillati</taxon>
        <taxon>Actinomycetota</taxon>
        <taxon>Actinomycetes</taxon>
        <taxon>Streptosporangiales</taxon>
        <taxon>Thermomonosporaceae</taxon>
        <taxon>Actinomadura</taxon>
    </lineage>
</organism>
<keyword evidence="4" id="KW-0808">Transferase</keyword>
<evidence type="ECO:0000256" key="1">
    <source>
        <dbReference type="ARBA" id="ARBA00004953"/>
    </source>
</evidence>